<keyword evidence="3" id="KW-1185">Reference proteome</keyword>
<feature type="region of interest" description="Disordered" evidence="1">
    <location>
        <begin position="468"/>
        <end position="489"/>
    </location>
</feature>
<dbReference type="GO" id="GO:0007099">
    <property type="term" value="P:centriole replication"/>
    <property type="evidence" value="ECO:0007669"/>
    <property type="project" value="InterPro"/>
</dbReference>
<dbReference type="AlphaFoldDB" id="A0AAN7PYJ4"/>
<reference evidence="3" key="1">
    <citation type="submission" date="2023-01" db="EMBL/GenBank/DDBJ databases">
        <title>Key to firefly adult light organ development and bioluminescence: homeobox transcription factors regulate luciferase expression and transportation to peroxisome.</title>
        <authorList>
            <person name="Fu X."/>
        </authorList>
    </citation>
    <scope>NUCLEOTIDE SEQUENCE [LARGE SCALE GENOMIC DNA]</scope>
</reference>
<dbReference type="InterPro" id="IPR033207">
    <property type="entry name" value="CCP110"/>
</dbReference>
<gene>
    <name evidence="2" type="ORF">RN001_014464</name>
</gene>
<protein>
    <recommendedName>
        <fullName evidence="4">Centriolar coiled-coil protein of 110 kDa</fullName>
    </recommendedName>
</protein>
<dbReference type="EMBL" id="JARPUR010000007">
    <property type="protein sequence ID" value="KAK4872435.1"/>
    <property type="molecule type" value="Genomic_DNA"/>
</dbReference>
<dbReference type="InterPro" id="IPR000048">
    <property type="entry name" value="IQ_motif_EF-hand-BS"/>
</dbReference>
<dbReference type="GO" id="GO:0005814">
    <property type="term" value="C:centriole"/>
    <property type="evidence" value="ECO:0007669"/>
    <property type="project" value="InterPro"/>
</dbReference>
<dbReference type="GO" id="GO:1903723">
    <property type="term" value="P:negative regulation of centriole elongation"/>
    <property type="evidence" value="ECO:0007669"/>
    <property type="project" value="TreeGrafter"/>
</dbReference>
<dbReference type="PANTHER" id="PTHR13594:SF1">
    <property type="entry name" value="CENTRIOLAR COILED-COIL PROTEIN OF 110 KDA"/>
    <property type="match status" value="1"/>
</dbReference>
<dbReference type="GO" id="GO:0032465">
    <property type="term" value="P:regulation of cytokinesis"/>
    <property type="evidence" value="ECO:0007669"/>
    <property type="project" value="InterPro"/>
</dbReference>
<organism evidence="2 3">
    <name type="scientific">Aquatica leii</name>
    <dbReference type="NCBI Taxonomy" id="1421715"/>
    <lineage>
        <taxon>Eukaryota</taxon>
        <taxon>Metazoa</taxon>
        <taxon>Ecdysozoa</taxon>
        <taxon>Arthropoda</taxon>
        <taxon>Hexapoda</taxon>
        <taxon>Insecta</taxon>
        <taxon>Pterygota</taxon>
        <taxon>Neoptera</taxon>
        <taxon>Endopterygota</taxon>
        <taxon>Coleoptera</taxon>
        <taxon>Polyphaga</taxon>
        <taxon>Elateriformia</taxon>
        <taxon>Elateroidea</taxon>
        <taxon>Lampyridae</taxon>
        <taxon>Luciolinae</taxon>
        <taxon>Aquatica</taxon>
    </lineage>
</organism>
<proteinExistence type="predicted"/>
<comment type="caution">
    <text evidence="2">The sequence shown here is derived from an EMBL/GenBank/DDBJ whole genome shotgun (WGS) entry which is preliminary data.</text>
</comment>
<dbReference type="Proteomes" id="UP001353858">
    <property type="component" value="Unassembled WGS sequence"/>
</dbReference>
<evidence type="ECO:0000313" key="2">
    <source>
        <dbReference type="EMBL" id="KAK4872435.1"/>
    </source>
</evidence>
<dbReference type="SMART" id="SM00015">
    <property type="entry name" value="IQ"/>
    <property type="match status" value="1"/>
</dbReference>
<evidence type="ECO:0000256" key="1">
    <source>
        <dbReference type="SAM" id="MobiDB-lite"/>
    </source>
</evidence>
<evidence type="ECO:0000313" key="3">
    <source>
        <dbReference type="Proteomes" id="UP001353858"/>
    </source>
</evidence>
<dbReference type="PANTHER" id="PTHR13594">
    <property type="entry name" value="CENTRIOLAR COILED-COIL PROTEIN OF 110 KDA"/>
    <property type="match status" value="1"/>
</dbReference>
<dbReference type="GO" id="GO:0032053">
    <property type="term" value="P:ciliary basal body organization"/>
    <property type="evidence" value="ECO:0007669"/>
    <property type="project" value="TreeGrafter"/>
</dbReference>
<name>A0AAN7PYJ4_9COLE</name>
<accession>A0AAN7PYJ4</accession>
<sequence length="497" mass="56000">MTDNIDKKRKTYISCIKIGGVPILPPLITPSKRLQMQLYRKQAVAVEKRIKTRIEQEKLTLALNKTLESSLAFDSLALEICDEKNLEQNLVPFKTKSSQLSCNIFDVTEYNDNGIILFNEFDNCESQVDTTYIKNNGASRGNRKPSTKVTQPRLIRSNSYTLDAPSPILMEHFKKHIRESPSKIKVKEIVQKIDILPSTLPYTSSDVSVTSSLLANTVQKNLQLTSHSVNEIIKDLANVHFGDGNNSKTNKAMSDNNYTPEFISFINTPNLNVSNNSQRVMNSKCCGDSIDTTDQLDSSSILLIDFESDTGENLTFCCDDSLSKISAIDTDVCCSPYQIENGKNSCSRVLFTDTSIPQRFQEERAATILTAAVRGYLVRRLKRTERVKNLVQTIRDALLCAMSLHSEKNDSIQPPDVELHRRLIQQISAACYEFYDIFFNLTIKEKMELIAVDRLRIKEKLKRPSISLNTDSEKSESSLRSSPALKQKKTLLSSLVA</sequence>
<dbReference type="Pfam" id="PF16025">
    <property type="entry name" value="CaM_bind"/>
    <property type="match status" value="1"/>
</dbReference>
<evidence type="ECO:0008006" key="4">
    <source>
        <dbReference type="Google" id="ProtNLM"/>
    </source>
</evidence>
<dbReference type="PROSITE" id="PS50096">
    <property type="entry name" value="IQ"/>
    <property type="match status" value="1"/>
</dbReference>